<accession>A0AAW5NWE7</accession>
<sequence length="154" mass="17833">MKKEYRSFNGKDYLALSVVLRNLGRIEIVEEFLAFKQHIIGVPSYDSRAVTNEMFGYGEDDFCNDLEAFVDIINTNDRGEDTFFIALDIFIDKHVDTYHRLIDTDLLRSVSILVELMGAVAAYSDEELDLNDKVGIFKSLVRREISRCQDVFMW</sequence>
<gene>
    <name evidence="1" type="ORF">NXW97_11155</name>
</gene>
<evidence type="ECO:0000313" key="1">
    <source>
        <dbReference type="EMBL" id="MCS2792558.1"/>
    </source>
</evidence>
<name>A0AAW5NWE7_9BACE</name>
<organism evidence="1 2">
    <name type="scientific">Bacteroides faecis</name>
    <dbReference type="NCBI Taxonomy" id="674529"/>
    <lineage>
        <taxon>Bacteria</taxon>
        <taxon>Pseudomonadati</taxon>
        <taxon>Bacteroidota</taxon>
        <taxon>Bacteroidia</taxon>
        <taxon>Bacteroidales</taxon>
        <taxon>Bacteroidaceae</taxon>
        <taxon>Bacteroides</taxon>
    </lineage>
</organism>
<dbReference type="Proteomes" id="UP001204548">
    <property type="component" value="Unassembled WGS sequence"/>
</dbReference>
<comment type="caution">
    <text evidence="1">The sequence shown here is derived from an EMBL/GenBank/DDBJ whole genome shotgun (WGS) entry which is preliminary data.</text>
</comment>
<evidence type="ECO:0000313" key="2">
    <source>
        <dbReference type="Proteomes" id="UP001204548"/>
    </source>
</evidence>
<protein>
    <submittedName>
        <fullName evidence="1">Uncharacterized protein</fullName>
    </submittedName>
</protein>
<proteinExistence type="predicted"/>
<dbReference type="AlphaFoldDB" id="A0AAW5NWE7"/>
<reference evidence="1" key="1">
    <citation type="submission" date="2022-08" db="EMBL/GenBank/DDBJ databases">
        <title>Genome Sequencing of Bacteroides fragilis Group Isolates with Nanopore Technology.</title>
        <authorList>
            <person name="Tisza M.J."/>
            <person name="Smith D."/>
            <person name="Dekker J.P."/>
        </authorList>
    </citation>
    <scope>NUCLEOTIDE SEQUENCE</scope>
    <source>
        <strain evidence="1">BFG-351</strain>
    </source>
</reference>
<dbReference type="EMBL" id="JANUTS010000001">
    <property type="protein sequence ID" value="MCS2792558.1"/>
    <property type="molecule type" value="Genomic_DNA"/>
</dbReference>
<dbReference type="RefSeq" id="WP_010537249.1">
    <property type="nucleotide sequence ID" value="NZ_CAJTBQ010000052.1"/>
</dbReference>